<reference evidence="10" key="2">
    <citation type="journal article" date="2021" name="PeerJ">
        <title>Extensive microbial diversity within the chicken gut microbiome revealed by metagenomics and culture.</title>
        <authorList>
            <person name="Gilroy R."/>
            <person name="Ravi A."/>
            <person name="Getino M."/>
            <person name="Pursley I."/>
            <person name="Horton D.L."/>
            <person name="Alikhan N.F."/>
            <person name="Baker D."/>
            <person name="Gharbi K."/>
            <person name="Hall N."/>
            <person name="Watson M."/>
            <person name="Adriaenssens E.M."/>
            <person name="Foster-Nyarko E."/>
            <person name="Jarju S."/>
            <person name="Secka A."/>
            <person name="Antonio M."/>
            <person name="Oren A."/>
            <person name="Chaudhuri R.R."/>
            <person name="La Ragione R."/>
            <person name="Hildebrand F."/>
            <person name="Pallen M.J."/>
        </authorList>
    </citation>
    <scope>NUCLEOTIDE SEQUENCE</scope>
    <source>
        <strain evidence="10">10037</strain>
    </source>
</reference>
<proteinExistence type="inferred from homology"/>
<dbReference type="InterPro" id="IPR011063">
    <property type="entry name" value="TilS/TtcA_N"/>
</dbReference>
<keyword evidence="3 8" id="KW-0436">Ligase</keyword>
<comment type="similarity">
    <text evidence="8">Belongs to the tRNA(Ile)-lysidine synthase family.</text>
</comment>
<dbReference type="Pfam" id="PF11734">
    <property type="entry name" value="TilS_C"/>
    <property type="match status" value="1"/>
</dbReference>
<evidence type="ECO:0000313" key="11">
    <source>
        <dbReference type="Proteomes" id="UP000823597"/>
    </source>
</evidence>
<dbReference type="SUPFAM" id="SSF56037">
    <property type="entry name" value="PheT/TilS domain"/>
    <property type="match status" value="1"/>
</dbReference>
<dbReference type="GO" id="GO:0005524">
    <property type="term" value="F:ATP binding"/>
    <property type="evidence" value="ECO:0007669"/>
    <property type="project" value="UniProtKB-UniRule"/>
</dbReference>
<dbReference type="PANTHER" id="PTHR43033:SF1">
    <property type="entry name" value="TRNA(ILE)-LYSIDINE SYNTHASE-RELATED"/>
    <property type="match status" value="1"/>
</dbReference>
<feature type="domain" description="Lysidine-tRNA(Ile) synthetase C-terminal" evidence="9">
    <location>
        <begin position="420"/>
        <end position="493"/>
    </location>
</feature>
<evidence type="ECO:0000256" key="1">
    <source>
        <dbReference type="ARBA" id="ARBA00004496"/>
    </source>
</evidence>
<keyword evidence="2 8" id="KW-0963">Cytoplasm</keyword>
<dbReference type="AlphaFoldDB" id="A0A9D9N8U7"/>
<dbReference type="CDD" id="cd01992">
    <property type="entry name" value="TilS_N"/>
    <property type="match status" value="1"/>
</dbReference>
<keyword evidence="6 8" id="KW-0067">ATP-binding</keyword>
<dbReference type="EC" id="6.3.4.19" evidence="8"/>
<comment type="caution">
    <text evidence="10">The sequence shown here is derived from an EMBL/GenBank/DDBJ whole genome shotgun (WGS) entry which is preliminary data.</text>
</comment>
<comment type="domain">
    <text evidence="8">The N-terminal region contains the highly conserved SGGXDS motif, predicted to be a P-loop motif involved in ATP binding.</text>
</comment>
<dbReference type="HAMAP" id="MF_01161">
    <property type="entry name" value="tRNA_Ile_lys_synt"/>
    <property type="match status" value="1"/>
</dbReference>
<comment type="subcellular location">
    <subcellularLocation>
        <location evidence="1 8">Cytoplasm</location>
    </subcellularLocation>
</comment>
<reference evidence="10" key="1">
    <citation type="submission" date="2020-10" db="EMBL/GenBank/DDBJ databases">
        <authorList>
            <person name="Gilroy R."/>
        </authorList>
    </citation>
    <scope>NUCLEOTIDE SEQUENCE</scope>
    <source>
        <strain evidence="10">10037</strain>
    </source>
</reference>
<sequence>MADLQYRFNHNILKLLNPGYGDESFSILLAVSGGVDSMAMATAAVACPYISRAGIAHCNFSLRGDESDGDEALVKKWAGEHSLPFYCTRFDTVAYAKDKSVSIEMAARELRYLWFDGLLASEGYDYVAVAHNMNDNAETLLLNLLRGTGIKGVSGMKPLSGNVLRPMLVFSREEIEHFACINSIPYRNDSTNFSSEYKRNRIRNEVFPLFAKINPSFLRTLVSDMGYFSELSDFADSYIDEVRSSALLPVAGEDALSDAGGGLSLCGGKTDAFSIKALKESRMPGYVLFRIAGRYGFGPAQCRDLEHAVYADSETISTGKHFLSVSHFALIDRGRLLFYPLDVVPVSLGGKAAQEQIEIFREELWRQNEADGSVAFHALSFRFFSKEVTLHLEKVVSRTGTLDFRDGQLYADAAKIHFPLSIRQWRASDTMKPFGMKGRKKLSDIFSDAKMTLVQKSVVPVIEDATGAIVAVAGLKSSEDFRVSVKTRNVLVISVLNS</sequence>
<gene>
    <name evidence="8 10" type="primary">tilS</name>
    <name evidence="10" type="ORF">IAB93_00605</name>
</gene>
<dbReference type="NCBIfam" id="TIGR02432">
    <property type="entry name" value="lysidine_TilS_N"/>
    <property type="match status" value="1"/>
</dbReference>
<name>A0A9D9N8U7_9BACT</name>
<dbReference type="Proteomes" id="UP000823597">
    <property type="component" value="Unassembled WGS sequence"/>
</dbReference>
<dbReference type="InterPro" id="IPR012094">
    <property type="entry name" value="tRNA_Ile_lys_synt"/>
</dbReference>
<dbReference type="GO" id="GO:0032267">
    <property type="term" value="F:tRNA(Ile)-lysidine synthase activity"/>
    <property type="evidence" value="ECO:0007669"/>
    <property type="project" value="UniProtKB-EC"/>
</dbReference>
<evidence type="ECO:0000256" key="2">
    <source>
        <dbReference type="ARBA" id="ARBA00022490"/>
    </source>
</evidence>
<dbReference type="InterPro" id="IPR014729">
    <property type="entry name" value="Rossmann-like_a/b/a_fold"/>
</dbReference>
<evidence type="ECO:0000313" key="10">
    <source>
        <dbReference type="EMBL" id="MBO8464479.1"/>
    </source>
</evidence>
<dbReference type="GO" id="GO:0005737">
    <property type="term" value="C:cytoplasm"/>
    <property type="evidence" value="ECO:0007669"/>
    <property type="project" value="UniProtKB-SubCell"/>
</dbReference>
<dbReference type="Gene3D" id="3.40.50.620">
    <property type="entry name" value="HUPs"/>
    <property type="match status" value="1"/>
</dbReference>
<organism evidence="10 11">
    <name type="scientific">Candidatus Merdivivens pullistercoris</name>
    <dbReference type="NCBI Taxonomy" id="2840873"/>
    <lineage>
        <taxon>Bacteria</taxon>
        <taxon>Pseudomonadati</taxon>
        <taxon>Bacteroidota</taxon>
        <taxon>Bacteroidia</taxon>
        <taxon>Bacteroidales</taxon>
        <taxon>Muribaculaceae</taxon>
        <taxon>Muribaculaceae incertae sedis</taxon>
        <taxon>Candidatus Merdivivens</taxon>
    </lineage>
</organism>
<keyword evidence="5 8" id="KW-0547">Nucleotide-binding</keyword>
<feature type="binding site" evidence="8">
    <location>
        <begin position="32"/>
        <end position="37"/>
    </location>
    <ligand>
        <name>ATP</name>
        <dbReference type="ChEBI" id="CHEBI:30616"/>
    </ligand>
</feature>
<evidence type="ECO:0000256" key="4">
    <source>
        <dbReference type="ARBA" id="ARBA00022694"/>
    </source>
</evidence>
<evidence type="ECO:0000259" key="9">
    <source>
        <dbReference type="SMART" id="SM00977"/>
    </source>
</evidence>
<accession>A0A9D9N8U7</accession>
<dbReference type="GO" id="GO:0006400">
    <property type="term" value="P:tRNA modification"/>
    <property type="evidence" value="ECO:0007669"/>
    <property type="project" value="UniProtKB-UniRule"/>
</dbReference>
<protein>
    <recommendedName>
        <fullName evidence="8">tRNA(Ile)-lysidine synthase</fullName>
        <ecNumber evidence="8">6.3.4.19</ecNumber>
    </recommendedName>
    <alternativeName>
        <fullName evidence="8">tRNA(Ile)-2-lysyl-cytidine synthase</fullName>
    </alternativeName>
    <alternativeName>
        <fullName evidence="8">tRNA(Ile)-lysidine synthetase</fullName>
    </alternativeName>
</protein>
<dbReference type="SMART" id="SM00977">
    <property type="entry name" value="TilS_C"/>
    <property type="match status" value="1"/>
</dbReference>
<comment type="catalytic activity">
    <reaction evidence="7 8">
        <text>cytidine(34) in tRNA(Ile2) + L-lysine + ATP = lysidine(34) in tRNA(Ile2) + AMP + diphosphate + H(+)</text>
        <dbReference type="Rhea" id="RHEA:43744"/>
        <dbReference type="Rhea" id="RHEA-COMP:10625"/>
        <dbReference type="Rhea" id="RHEA-COMP:10670"/>
        <dbReference type="ChEBI" id="CHEBI:15378"/>
        <dbReference type="ChEBI" id="CHEBI:30616"/>
        <dbReference type="ChEBI" id="CHEBI:32551"/>
        <dbReference type="ChEBI" id="CHEBI:33019"/>
        <dbReference type="ChEBI" id="CHEBI:82748"/>
        <dbReference type="ChEBI" id="CHEBI:83665"/>
        <dbReference type="ChEBI" id="CHEBI:456215"/>
        <dbReference type="EC" id="6.3.4.19"/>
    </reaction>
</comment>
<evidence type="ECO:0000256" key="5">
    <source>
        <dbReference type="ARBA" id="ARBA00022741"/>
    </source>
</evidence>
<dbReference type="InterPro" id="IPR012796">
    <property type="entry name" value="Lysidine-tRNA-synth_C"/>
</dbReference>
<dbReference type="EMBL" id="JADIME010000008">
    <property type="protein sequence ID" value="MBO8464479.1"/>
    <property type="molecule type" value="Genomic_DNA"/>
</dbReference>
<dbReference type="PANTHER" id="PTHR43033">
    <property type="entry name" value="TRNA(ILE)-LYSIDINE SYNTHASE-RELATED"/>
    <property type="match status" value="1"/>
</dbReference>
<comment type="function">
    <text evidence="8">Ligates lysine onto the cytidine present at position 34 of the AUA codon-specific tRNA(Ile) that contains the anticodon CAU, in an ATP-dependent manner. Cytidine is converted to lysidine, thus changing the amino acid specificity of the tRNA from methionine to isoleucine.</text>
</comment>
<evidence type="ECO:0000256" key="8">
    <source>
        <dbReference type="HAMAP-Rule" id="MF_01161"/>
    </source>
</evidence>
<evidence type="ECO:0000256" key="3">
    <source>
        <dbReference type="ARBA" id="ARBA00022598"/>
    </source>
</evidence>
<dbReference type="InterPro" id="IPR012795">
    <property type="entry name" value="tRNA_Ile_lys_synt_N"/>
</dbReference>
<evidence type="ECO:0000256" key="7">
    <source>
        <dbReference type="ARBA" id="ARBA00048539"/>
    </source>
</evidence>
<keyword evidence="4 8" id="KW-0819">tRNA processing</keyword>
<dbReference type="Pfam" id="PF01171">
    <property type="entry name" value="ATP_bind_3"/>
    <property type="match status" value="1"/>
</dbReference>
<evidence type="ECO:0000256" key="6">
    <source>
        <dbReference type="ARBA" id="ARBA00022840"/>
    </source>
</evidence>
<dbReference type="NCBIfam" id="TIGR02433">
    <property type="entry name" value="lysidine_TilS_C"/>
    <property type="match status" value="1"/>
</dbReference>
<dbReference type="SUPFAM" id="SSF52402">
    <property type="entry name" value="Adenine nucleotide alpha hydrolases-like"/>
    <property type="match status" value="1"/>
</dbReference>